<dbReference type="RefSeq" id="XP_060433745.1">
    <property type="nucleotide sequence ID" value="XM_060580799.1"/>
</dbReference>
<dbReference type="AlphaFoldDB" id="A0AAJ0AWC2"/>
<evidence type="ECO:0000313" key="2">
    <source>
        <dbReference type="EMBL" id="KAK1690050.1"/>
    </source>
</evidence>
<dbReference type="EMBL" id="JAHMHR010000007">
    <property type="protein sequence ID" value="KAK1690050.1"/>
    <property type="molecule type" value="Genomic_DNA"/>
</dbReference>
<evidence type="ECO:0000313" key="3">
    <source>
        <dbReference type="Proteomes" id="UP001224890"/>
    </source>
</evidence>
<sequence>MQLSLSQIATMAAVFVSNAAAWNVEIFTSDDCSGGPTMITGDLPNVEECIQLDSLSVDVKSVWFDYDETDVPHKAILYDAPNCQCSNVLCPITESIAGTYNCASTHLGLGVKSIGVVKIHH</sequence>
<dbReference type="GeneID" id="85465325"/>
<comment type="caution">
    <text evidence="2">The sequence shown here is derived from an EMBL/GenBank/DDBJ whole genome shotgun (WGS) entry which is preliminary data.</text>
</comment>
<feature type="chain" id="PRO_5042503493" evidence="1">
    <location>
        <begin position="22"/>
        <end position="121"/>
    </location>
</feature>
<evidence type="ECO:0000256" key="1">
    <source>
        <dbReference type="SAM" id="SignalP"/>
    </source>
</evidence>
<organism evidence="2 3">
    <name type="scientific">Colletotrichum godetiae</name>
    <dbReference type="NCBI Taxonomy" id="1209918"/>
    <lineage>
        <taxon>Eukaryota</taxon>
        <taxon>Fungi</taxon>
        <taxon>Dikarya</taxon>
        <taxon>Ascomycota</taxon>
        <taxon>Pezizomycotina</taxon>
        <taxon>Sordariomycetes</taxon>
        <taxon>Hypocreomycetidae</taxon>
        <taxon>Glomerellales</taxon>
        <taxon>Glomerellaceae</taxon>
        <taxon>Colletotrichum</taxon>
        <taxon>Colletotrichum acutatum species complex</taxon>
    </lineage>
</organism>
<keyword evidence="1" id="KW-0732">Signal</keyword>
<reference evidence="2" key="1">
    <citation type="submission" date="2021-06" db="EMBL/GenBank/DDBJ databases">
        <title>Comparative genomics, transcriptomics and evolutionary studies reveal genomic signatures of adaptation to plant cell wall in hemibiotrophic fungi.</title>
        <authorList>
            <consortium name="DOE Joint Genome Institute"/>
            <person name="Baroncelli R."/>
            <person name="Diaz J.F."/>
            <person name="Benocci T."/>
            <person name="Peng M."/>
            <person name="Battaglia E."/>
            <person name="Haridas S."/>
            <person name="Andreopoulos W."/>
            <person name="Labutti K."/>
            <person name="Pangilinan J."/>
            <person name="Floch G.L."/>
            <person name="Makela M.R."/>
            <person name="Henrissat B."/>
            <person name="Grigoriev I.V."/>
            <person name="Crouch J.A."/>
            <person name="De Vries R.P."/>
            <person name="Sukno S.A."/>
            <person name="Thon M.R."/>
        </authorList>
    </citation>
    <scope>NUCLEOTIDE SEQUENCE</scope>
    <source>
        <strain evidence="2">CBS 193.32</strain>
    </source>
</reference>
<gene>
    <name evidence="2" type="ORF">BDP55DRAFT_758185</name>
</gene>
<keyword evidence="3" id="KW-1185">Reference proteome</keyword>
<feature type="signal peptide" evidence="1">
    <location>
        <begin position="1"/>
        <end position="21"/>
    </location>
</feature>
<dbReference type="Proteomes" id="UP001224890">
    <property type="component" value="Unassembled WGS sequence"/>
</dbReference>
<proteinExistence type="predicted"/>
<accession>A0AAJ0AWC2</accession>
<name>A0AAJ0AWC2_9PEZI</name>
<protein>
    <submittedName>
        <fullName evidence="2">Uncharacterized protein</fullName>
    </submittedName>
</protein>